<accession>A0A3N4IKM8</accession>
<feature type="compositionally biased region" description="Polar residues" evidence="1">
    <location>
        <begin position="45"/>
        <end position="61"/>
    </location>
</feature>
<protein>
    <recommendedName>
        <fullName evidence="4">C2H2-type domain-containing protein</fullName>
    </recommendedName>
</protein>
<dbReference type="OrthoDB" id="5305647at2759"/>
<evidence type="ECO:0008006" key="4">
    <source>
        <dbReference type="Google" id="ProtNLM"/>
    </source>
</evidence>
<feature type="region of interest" description="Disordered" evidence="1">
    <location>
        <begin position="41"/>
        <end position="63"/>
    </location>
</feature>
<evidence type="ECO:0000313" key="3">
    <source>
        <dbReference type="Proteomes" id="UP000275078"/>
    </source>
</evidence>
<reference evidence="2 3" key="1">
    <citation type="journal article" date="2018" name="Nat. Ecol. Evol.">
        <title>Pezizomycetes genomes reveal the molecular basis of ectomycorrhizal truffle lifestyle.</title>
        <authorList>
            <person name="Murat C."/>
            <person name="Payen T."/>
            <person name="Noel B."/>
            <person name="Kuo A."/>
            <person name="Morin E."/>
            <person name="Chen J."/>
            <person name="Kohler A."/>
            <person name="Krizsan K."/>
            <person name="Balestrini R."/>
            <person name="Da Silva C."/>
            <person name="Montanini B."/>
            <person name="Hainaut M."/>
            <person name="Levati E."/>
            <person name="Barry K.W."/>
            <person name="Belfiori B."/>
            <person name="Cichocki N."/>
            <person name="Clum A."/>
            <person name="Dockter R.B."/>
            <person name="Fauchery L."/>
            <person name="Guy J."/>
            <person name="Iotti M."/>
            <person name="Le Tacon F."/>
            <person name="Lindquist E.A."/>
            <person name="Lipzen A."/>
            <person name="Malagnac F."/>
            <person name="Mello A."/>
            <person name="Molinier V."/>
            <person name="Miyauchi S."/>
            <person name="Poulain J."/>
            <person name="Riccioni C."/>
            <person name="Rubini A."/>
            <person name="Sitrit Y."/>
            <person name="Splivallo R."/>
            <person name="Traeger S."/>
            <person name="Wang M."/>
            <person name="Zifcakova L."/>
            <person name="Wipf D."/>
            <person name="Zambonelli A."/>
            <person name="Paolocci F."/>
            <person name="Nowrousian M."/>
            <person name="Ottonello S."/>
            <person name="Baldrian P."/>
            <person name="Spatafora J.W."/>
            <person name="Henrissat B."/>
            <person name="Nagy L.G."/>
            <person name="Aury J.M."/>
            <person name="Wincker P."/>
            <person name="Grigoriev I.V."/>
            <person name="Bonfante P."/>
            <person name="Martin F.M."/>
        </authorList>
    </citation>
    <scope>NUCLEOTIDE SEQUENCE [LARGE SCALE GENOMIC DNA]</scope>
    <source>
        <strain evidence="2 3">RN42</strain>
    </source>
</reference>
<gene>
    <name evidence="2" type="ORF">BJ508DRAFT_119233</name>
</gene>
<evidence type="ECO:0000256" key="1">
    <source>
        <dbReference type="SAM" id="MobiDB-lite"/>
    </source>
</evidence>
<organism evidence="2 3">
    <name type="scientific">Ascobolus immersus RN42</name>
    <dbReference type="NCBI Taxonomy" id="1160509"/>
    <lineage>
        <taxon>Eukaryota</taxon>
        <taxon>Fungi</taxon>
        <taxon>Dikarya</taxon>
        <taxon>Ascomycota</taxon>
        <taxon>Pezizomycotina</taxon>
        <taxon>Pezizomycetes</taxon>
        <taxon>Pezizales</taxon>
        <taxon>Ascobolaceae</taxon>
        <taxon>Ascobolus</taxon>
    </lineage>
</organism>
<feature type="region of interest" description="Disordered" evidence="1">
    <location>
        <begin position="119"/>
        <end position="163"/>
    </location>
</feature>
<dbReference type="EMBL" id="ML119648">
    <property type="protein sequence ID" value="RPA86692.1"/>
    <property type="molecule type" value="Genomic_DNA"/>
</dbReference>
<name>A0A3N4IKM8_ASCIM</name>
<proteinExistence type="predicted"/>
<keyword evidence="3" id="KW-1185">Reference proteome</keyword>
<evidence type="ECO:0000313" key="2">
    <source>
        <dbReference type="EMBL" id="RPA86692.1"/>
    </source>
</evidence>
<dbReference type="AlphaFoldDB" id="A0A3N4IKM8"/>
<sequence>MLANLHLLVSYSFAHAKQHLSKGIIRRSIGRAAIPRGAVIEQVPNEDNSLGTSTGGEQAQQPDEELMPFTTADFDTVFNMDDFFVEFDDIDPVSPVEIETESALPQQPAVQLQLAENDRDAPHVTGGSPATSNGGVGRGTGGTSLDQVQSGYSGLPVLTAPSTRASNPHTGLFYCPHTNCSRSTGGRGFKRSDNLLVHRRNVHKENIERQPSGRAARRGR</sequence>
<dbReference type="Proteomes" id="UP000275078">
    <property type="component" value="Unassembled WGS sequence"/>
</dbReference>